<organism evidence="2 3">
    <name type="scientific">Magallana gigas</name>
    <name type="common">Pacific oyster</name>
    <name type="synonym">Crassostrea gigas</name>
    <dbReference type="NCBI Taxonomy" id="29159"/>
    <lineage>
        <taxon>Eukaryota</taxon>
        <taxon>Metazoa</taxon>
        <taxon>Spiralia</taxon>
        <taxon>Lophotrochozoa</taxon>
        <taxon>Mollusca</taxon>
        <taxon>Bivalvia</taxon>
        <taxon>Autobranchia</taxon>
        <taxon>Pteriomorphia</taxon>
        <taxon>Ostreida</taxon>
        <taxon>Ostreoidea</taxon>
        <taxon>Ostreidae</taxon>
        <taxon>Magallana</taxon>
    </lineage>
</organism>
<feature type="compositionally biased region" description="Basic and acidic residues" evidence="1">
    <location>
        <begin position="222"/>
        <end position="294"/>
    </location>
</feature>
<feature type="compositionally biased region" description="Basic and acidic residues" evidence="1">
    <location>
        <begin position="91"/>
        <end position="112"/>
    </location>
</feature>
<feature type="compositionally biased region" description="Polar residues" evidence="1">
    <location>
        <begin position="868"/>
        <end position="878"/>
    </location>
</feature>
<protein>
    <submittedName>
        <fullName evidence="2">Uncharacterized protein</fullName>
    </submittedName>
</protein>
<reference evidence="2" key="1">
    <citation type="submission" date="2022-08" db="UniProtKB">
        <authorList>
            <consortium name="EnsemblMetazoa"/>
        </authorList>
    </citation>
    <scope>IDENTIFICATION</scope>
    <source>
        <strain evidence="2">05x7-T-G4-1.051#20</strain>
    </source>
</reference>
<feature type="compositionally biased region" description="Basic and acidic residues" evidence="1">
    <location>
        <begin position="59"/>
        <end position="83"/>
    </location>
</feature>
<evidence type="ECO:0000313" key="2">
    <source>
        <dbReference type="EnsemblMetazoa" id="G19119.1:cds"/>
    </source>
</evidence>
<accession>A0A8W8JKH5</accession>
<evidence type="ECO:0000313" key="3">
    <source>
        <dbReference type="Proteomes" id="UP000005408"/>
    </source>
</evidence>
<feature type="compositionally biased region" description="Polar residues" evidence="1">
    <location>
        <begin position="587"/>
        <end position="605"/>
    </location>
</feature>
<sequence length="1016" mass="112125">MSMRPSTKIVKFMAPGSGVLALGHLPRLGSNSSKEKKKWQSRNEKRARRWQKESSGMCRDVRLKNDPSIEVVRENAADNKVDGDDQNGGDFHSEKEEVNAISDGVKEGKVELGDGEESEEKCSAQLEEPSNKDKNSERETDSAKEDGAKLNKKHKIGDSFSEKERNERRDKPKEIPKAKAKEENCKQSHEKDERGGGACDKQLECAMPRKKLSPCKKGKTVKAREIDITVARREGVETDKKDSGSHHGRERRKSDLYDKRKDRLDDSVARDSKKPKTEQDSTEGKLEQGDEESKVENQLLAKEVEEYAKEIIQSSINALSLEESSVSAETKLADQKDAGVDEPVINTVPNLSELCRSSKVSSEEGKLRIEKETYDECCEPSSSDYVSASVIPETDVPQALFDCKAENMVSSLSRFSEADTDGSPFLRKDSGKEMLTSAFESSPIEAKIAGSPSSEKERCDVFEESGDDIKTENFIEPEVSSLPGALLVSPDCVMTPKFEVPPNTPASGYAEKLQPSMVKNINLIQNKAKLEKEVADLLSGLTMKLHHPVGSGLEEFKSEESKLDEGKKKESSPEQKDKKETCDENPDSSTSIQTSDSAIISANSSPSHDICVEEMEKLDMCVKQDLSSAEEGRCSPEEYLSMLQQVLPNVTSITKLKHGQQEDGVQCGVVSSSTHTEWHPENGASMREGTTQIMCRSAAEVVNVCDLSVAENVEFPCKLHTEEENDVCVGQSSEVLEEECTDQDESCFSKDDLDLEDMGINRAEDQHNYCLSQSDGAKLIRGTHDGNIPQGSVTSATKKRCNSAKSSVSKSLENEAQFTKLKLSKTLSKSEEKLKHAVKPPWNSNTKVDHGKAGSVTPSRIPKACKSKTGSQTSLKQTRLTKEMDGEVCSDDSLQEIGNDKKHHRANNKSTSSIEDVKSKEIHQKHQPATQRSDSSEKRRNPEQAQKVLSEIEKGRCQMDQVEKAESAKADSSVQPIPTSGGVENKEPSAADSTKAPPKWKSKNAKKGKGRQKNRW</sequence>
<feature type="compositionally biased region" description="Basic residues" evidence="1">
    <location>
        <begin position="998"/>
        <end position="1016"/>
    </location>
</feature>
<feature type="region of interest" description="Disordered" evidence="1">
    <location>
        <begin position="832"/>
        <end position="1016"/>
    </location>
</feature>
<dbReference type="EnsemblMetazoa" id="G19119.1">
    <property type="protein sequence ID" value="G19119.1:cds"/>
    <property type="gene ID" value="G19119"/>
</dbReference>
<feature type="compositionally biased region" description="Basic and acidic residues" evidence="1">
    <location>
        <begin position="915"/>
        <end position="924"/>
    </location>
</feature>
<feature type="compositionally biased region" description="Basic and acidic residues" evidence="1">
    <location>
        <begin position="129"/>
        <end position="149"/>
    </location>
</feature>
<feature type="region of interest" description="Disordered" evidence="1">
    <location>
        <begin position="25"/>
        <end position="294"/>
    </location>
</feature>
<proteinExistence type="predicted"/>
<feature type="compositionally biased region" description="Basic and acidic residues" evidence="1">
    <location>
        <begin position="554"/>
        <end position="582"/>
    </location>
</feature>
<feature type="compositionally biased region" description="Basic and acidic residues" evidence="1">
    <location>
        <begin position="156"/>
        <end position="195"/>
    </location>
</feature>
<feature type="compositionally biased region" description="Basic residues" evidence="1">
    <location>
        <begin position="208"/>
        <end position="221"/>
    </location>
</feature>
<dbReference type="Proteomes" id="UP000005408">
    <property type="component" value="Unassembled WGS sequence"/>
</dbReference>
<feature type="compositionally biased region" description="Basic residues" evidence="1">
    <location>
        <begin position="35"/>
        <end position="49"/>
    </location>
</feature>
<feature type="region of interest" description="Disordered" evidence="1">
    <location>
        <begin position="552"/>
        <end position="605"/>
    </location>
</feature>
<name>A0A8W8JKH5_MAGGI</name>
<keyword evidence="3" id="KW-1185">Reference proteome</keyword>
<dbReference type="AlphaFoldDB" id="A0A8W8JKH5"/>
<feature type="compositionally biased region" description="Basic and acidic residues" evidence="1">
    <location>
        <begin position="950"/>
        <end position="969"/>
    </location>
</feature>
<evidence type="ECO:0000256" key="1">
    <source>
        <dbReference type="SAM" id="MobiDB-lite"/>
    </source>
</evidence>